<protein>
    <submittedName>
        <fullName evidence="1">Uncharacterized protein</fullName>
    </submittedName>
</protein>
<dbReference type="EMBL" id="JAIWYP010000006">
    <property type="protein sequence ID" value="KAH3807657.1"/>
    <property type="molecule type" value="Genomic_DNA"/>
</dbReference>
<organism evidence="1 2">
    <name type="scientific">Dreissena polymorpha</name>
    <name type="common">Zebra mussel</name>
    <name type="synonym">Mytilus polymorpha</name>
    <dbReference type="NCBI Taxonomy" id="45954"/>
    <lineage>
        <taxon>Eukaryota</taxon>
        <taxon>Metazoa</taxon>
        <taxon>Spiralia</taxon>
        <taxon>Lophotrochozoa</taxon>
        <taxon>Mollusca</taxon>
        <taxon>Bivalvia</taxon>
        <taxon>Autobranchia</taxon>
        <taxon>Heteroconchia</taxon>
        <taxon>Euheterodonta</taxon>
        <taxon>Imparidentia</taxon>
        <taxon>Neoheterodontei</taxon>
        <taxon>Myida</taxon>
        <taxon>Dreissenoidea</taxon>
        <taxon>Dreissenidae</taxon>
        <taxon>Dreissena</taxon>
    </lineage>
</organism>
<reference evidence="1" key="1">
    <citation type="journal article" date="2019" name="bioRxiv">
        <title>The Genome of the Zebra Mussel, Dreissena polymorpha: A Resource for Invasive Species Research.</title>
        <authorList>
            <person name="McCartney M.A."/>
            <person name="Auch B."/>
            <person name="Kono T."/>
            <person name="Mallez S."/>
            <person name="Zhang Y."/>
            <person name="Obille A."/>
            <person name="Becker A."/>
            <person name="Abrahante J.E."/>
            <person name="Garbe J."/>
            <person name="Badalamenti J.P."/>
            <person name="Herman A."/>
            <person name="Mangelson H."/>
            <person name="Liachko I."/>
            <person name="Sullivan S."/>
            <person name="Sone E.D."/>
            <person name="Koren S."/>
            <person name="Silverstein K.A.T."/>
            <person name="Beckman K.B."/>
            <person name="Gohl D.M."/>
        </authorList>
    </citation>
    <scope>NUCLEOTIDE SEQUENCE</scope>
    <source>
        <strain evidence="1">Duluth1</strain>
        <tissue evidence="1">Whole animal</tissue>
    </source>
</reference>
<gene>
    <name evidence="1" type="ORF">DPMN_136004</name>
</gene>
<evidence type="ECO:0000313" key="1">
    <source>
        <dbReference type="EMBL" id="KAH3807657.1"/>
    </source>
</evidence>
<comment type="caution">
    <text evidence="1">The sequence shown here is derived from an EMBL/GenBank/DDBJ whole genome shotgun (WGS) entry which is preliminary data.</text>
</comment>
<accession>A0A9D4G036</accession>
<proteinExistence type="predicted"/>
<name>A0A9D4G036_DREPO</name>
<dbReference type="AlphaFoldDB" id="A0A9D4G036"/>
<sequence length="63" mass="7282">MDRACVEDSRFCCDVNQPCLRIRRTLLGLFRFQRSLQNIAREIPVLSGTLRSVGLRMLQRASN</sequence>
<dbReference type="Proteomes" id="UP000828390">
    <property type="component" value="Unassembled WGS sequence"/>
</dbReference>
<evidence type="ECO:0000313" key="2">
    <source>
        <dbReference type="Proteomes" id="UP000828390"/>
    </source>
</evidence>
<keyword evidence="2" id="KW-1185">Reference proteome</keyword>
<reference evidence="1" key="2">
    <citation type="submission" date="2020-11" db="EMBL/GenBank/DDBJ databases">
        <authorList>
            <person name="McCartney M.A."/>
            <person name="Auch B."/>
            <person name="Kono T."/>
            <person name="Mallez S."/>
            <person name="Becker A."/>
            <person name="Gohl D.M."/>
            <person name="Silverstein K.A.T."/>
            <person name="Koren S."/>
            <person name="Bechman K.B."/>
            <person name="Herman A."/>
            <person name="Abrahante J.E."/>
            <person name="Garbe J."/>
        </authorList>
    </citation>
    <scope>NUCLEOTIDE SEQUENCE</scope>
    <source>
        <strain evidence="1">Duluth1</strain>
        <tissue evidence="1">Whole animal</tissue>
    </source>
</reference>